<feature type="coiled-coil region" evidence="1">
    <location>
        <begin position="381"/>
        <end position="436"/>
    </location>
</feature>
<feature type="compositionally biased region" description="Low complexity" evidence="2">
    <location>
        <begin position="43"/>
        <end position="55"/>
    </location>
</feature>
<keyword evidence="1" id="KW-0175">Coiled coil</keyword>
<reference evidence="3 4" key="1">
    <citation type="submission" date="2020-07" db="EMBL/GenBank/DDBJ databases">
        <title>Comparative genomics of pyrophilous fungi reveals a link between fire events and developmental genes.</title>
        <authorList>
            <consortium name="DOE Joint Genome Institute"/>
            <person name="Steindorff A.S."/>
            <person name="Carver A."/>
            <person name="Calhoun S."/>
            <person name="Stillman K."/>
            <person name="Liu H."/>
            <person name="Lipzen A."/>
            <person name="Pangilinan J."/>
            <person name="Labutti K."/>
            <person name="Bruns T.D."/>
            <person name="Grigoriev I.V."/>
        </authorList>
    </citation>
    <scope>NUCLEOTIDE SEQUENCE [LARGE SCALE GENOMIC DNA]</scope>
    <source>
        <strain evidence="3 4">CBS 144469</strain>
    </source>
</reference>
<accession>A0A8H6IHB6</accession>
<feature type="region of interest" description="Disordered" evidence="2">
    <location>
        <begin position="469"/>
        <end position="535"/>
    </location>
</feature>
<keyword evidence="4" id="KW-1185">Reference proteome</keyword>
<name>A0A8H6IHB6_9AGAR</name>
<dbReference type="Proteomes" id="UP000521943">
    <property type="component" value="Unassembled WGS sequence"/>
</dbReference>
<evidence type="ECO:0000313" key="3">
    <source>
        <dbReference type="EMBL" id="KAF6763831.1"/>
    </source>
</evidence>
<proteinExistence type="predicted"/>
<dbReference type="EMBL" id="JACGCI010000005">
    <property type="protein sequence ID" value="KAF6763831.1"/>
    <property type="molecule type" value="Genomic_DNA"/>
</dbReference>
<feature type="region of interest" description="Disordered" evidence="2">
    <location>
        <begin position="1"/>
        <end position="100"/>
    </location>
</feature>
<evidence type="ECO:0000256" key="1">
    <source>
        <dbReference type="SAM" id="Coils"/>
    </source>
</evidence>
<comment type="caution">
    <text evidence="3">The sequence shown here is derived from an EMBL/GenBank/DDBJ whole genome shotgun (WGS) entry which is preliminary data.</text>
</comment>
<evidence type="ECO:0000256" key="2">
    <source>
        <dbReference type="SAM" id="MobiDB-lite"/>
    </source>
</evidence>
<feature type="compositionally biased region" description="Basic and acidic residues" evidence="2">
    <location>
        <begin position="469"/>
        <end position="485"/>
    </location>
</feature>
<protein>
    <submittedName>
        <fullName evidence="3">Uncharacterized protein</fullName>
    </submittedName>
</protein>
<feature type="compositionally biased region" description="Polar residues" evidence="2">
    <location>
        <begin position="72"/>
        <end position="91"/>
    </location>
</feature>
<feature type="compositionally biased region" description="Polar residues" evidence="2">
    <location>
        <begin position="486"/>
        <end position="506"/>
    </location>
</feature>
<dbReference type="AlphaFoldDB" id="A0A8H6IHB6"/>
<organism evidence="3 4">
    <name type="scientific">Ephemerocybe angulata</name>
    <dbReference type="NCBI Taxonomy" id="980116"/>
    <lineage>
        <taxon>Eukaryota</taxon>
        <taxon>Fungi</taxon>
        <taxon>Dikarya</taxon>
        <taxon>Basidiomycota</taxon>
        <taxon>Agaricomycotina</taxon>
        <taxon>Agaricomycetes</taxon>
        <taxon>Agaricomycetidae</taxon>
        <taxon>Agaricales</taxon>
        <taxon>Agaricineae</taxon>
        <taxon>Psathyrellaceae</taxon>
        <taxon>Ephemerocybe</taxon>
    </lineage>
</organism>
<dbReference type="OrthoDB" id="10332596at2759"/>
<gene>
    <name evidence="3" type="ORF">DFP72DRAFT_484602</name>
</gene>
<evidence type="ECO:0000313" key="4">
    <source>
        <dbReference type="Proteomes" id="UP000521943"/>
    </source>
</evidence>
<feature type="compositionally biased region" description="Polar residues" evidence="2">
    <location>
        <begin position="526"/>
        <end position="535"/>
    </location>
</feature>
<feature type="compositionally biased region" description="Polar residues" evidence="2">
    <location>
        <begin position="13"/>
        <end position="22"/>
    </location>
</feature>
<sequence>MEDDIVTPLPHLNVSTSSQPTERTLAPGPRFSDDNASRDYIPSDTTSDSDSYATASDDDQRIPGETELSDWVSLTPTVSLDTEQVTNSPSSQKDEENKVESQALGLLSSSETLKDSLDTDTLREQLEHARLLLAQALALSEDEKAKSTLQLTQMTEALKAKDVEVNALQDTLDQVKTLAELNEETLQRQYTRVSKELEAQATDVDTLRRNLGQARFDAETAKARLGAQEESHKARIAQLSETVKVKDFDIISLQQQLGKISHELAETRKLHEGKEKDLTARVHILETQLTSATSYSKSVRQELGGVRQKLEQERGQAGLNTKQHESRLEQLSRSLREKDSSLEATSAKLAKAYEDLEWAARRIQSDKSQFADLTCKWADDAKALAKSRDDLKDRLKGYKSEARTSQSLVTQWTDAYNKQAAEVKSLMSQLDVAQAQSEETDRGHQSEVKSFRKEISELWKALTTKKSEAERLRKERNEATTKLKEIQQQTASSSRPVTQTVQQLQRQEAAGRIQRSRCSQDMDWTPTASNKGNGW</sequence>